<keyword evidence="1" id="KW-0812">Transmembrane</keyword>
<keyword evidence="1" id="KW-1133">Transmembrane helix</keyword>
<dbReference type="Proteomes" id="UP001519363">
    <property type="component" value="Unassembled WGS sequence"/>
</dbReference>
<name>A0ABS5AI45_9PSEU</name>
<sequence length="100" mass="10155">MGLIAVLVALAALLASVANGGYHAMLKSAATKRPGGEPVVHYVQERLPKVGITVALSVLALLMTTGGFFLDVLAIAVGAGAGLTAAKELRSTHERFGKAS</sequence>
<dbReference type="RefSeq" id="WP_086782036.1">
    <property type="nucleotide sequence ID" value="NZ_JAGIOO010000001.1"/>
</dbReference>
<reference evidence="2 3" key="1">
    <citation type="submission" date="2021-03" db="EMBL/GenBank/DDBJ databases">
        <title>Sequencing the genomes of 1000 actinobacteria strains.</title>
        <authorList>
            <person name="Klenk H.-P."/>
        </authorList>
    </citation>
    <scope>NUCLEOTIDE SEQUENCE [LARGE SCALE GENOMIC DNA]</scope>
    <source>
        <strain evidence="2 3">DSM 44580</strain>
    </source>
</reference>
<protein>
    <submittedName>
        <fullName evidence="2">Membrane protein</fullName>
    </submittedName>
</protein>
<feature type="transmembrane region" description="Helical" evidence="1">
    <location>
        <begin position="52"/>
        <end position="85"/>
    </location>
</feature>
<evidence type="ECO:0000313" key="3">
    <source>
        <dbReference type="Proteomes" id="UP001519363"/>
    </source>
</evidence>
<evidence type="ECO:0000256" key="1">
    <source>
        <dbReference type="SAM" id="Phobius"/>
    </source>
</evidence>
<keyword evidence="3" id="KW-1185">Reference proteome</keyword>
<accession>A0ABS5AI45</accession>
<gene>
    <name evidence="2" type="ORF">JOF53_005125</name>
</gene>
<evidence type="ECO:0000313" key="2">
    <source>
        <dbReference type="EMBL" id="MBP2476253.1"/>
    </source>
</evidence>
<comment type="caution">
    <text evidence="2">The sequence shown here is derived from an EMBL/GenBank/DDBJ whole genome shotgun (WGS) entry which is preliminary data.</text>
</comment>
<proteinExistence type="predicted"/>
<organism evidence="2 3">
    <name type="scientific">Crossiella equi</name>
    <dbReference type="NCBI Taxonomy" id="130796"/>
    <lineage>
        <taxon>Bacteria</taxon>
        <taxon>Bacillati</taxon>
        <taxon>Actinomycetota</taxon>
        <taxon>Actinomycetes</taxon>
        <taxon>Pseudonocardiales</taxon>
        <taxon>Pseudonocardiaceae</taxon>
        <taxon>Crossiella</taxon>
    </lineage>
</organism>
<dbReference type="EMBL" id="JAGIOO010000001">
    <property type="protein sequence ID" value="MBP2476253.1"/>
    <property type="molecule type" value="Genomic_DNA"/>
</dbReference>
<keyword evidence="1" id="KW-0472">Membrane</keyword>